<dbReference type="GO" id="GO:0016324">
    <property type="term" value="C:apical plasma membrane"/>
    <property type="evidence" value="ECO:0007669"/>
    <property type="project" value="TreeGrafter"/>
</dbReference>
<reference evidence="9" key="1">
    <citation type="submission" date="2020-07" db="EMBL/GenBank/DDBJ databases">
        <title>Clarias magur genome sequencing, assembly and annotation.</title>
        <authorList>
            <person name="Kushwaha B."/>
            <person name="Kumar R."/>
            <person name="Das P."/>
            <person name="Joshi C.G."/>
            <person name="Kumar D."/>
            <person name="Nagpure N.S."/>
            <person name="Pandey M."/>
            <person name="Agarwal S."/>
            <person name="Srivastava S."/>
            <person name="Singh M."/>
            <person name="Sahoo L."/>
            <person name="Jayasankar P."/>
            <person name="Meher P.K."/>
            <person name="Koringa P.G."/>
            <person name="Iquebal M.A."/>
            <person name="Das S.P."/>
            <person name="Bit A."/>
            <person name="Patnaik S."/>
            <person name="Patel N."/>
            <person name="Shah T.M."/>
            <person name="Hinsu A."/>
            <person name="Jena J.K."/>
        </authorList>
    </citation>
    <scope>NUCLEOTIDE SEQUENCE</scope>
    <source>
        <strain evidence="9">CIFAMagur01</strain>
        <tissue evidence="9">Testis</tissue>
    </source>
</reference>
<dbReference type="AlphaFoldDB" id="A0A8J4X7Y4"/>
<keyword evidence="4" id="KW-0963">Cytoplasm</keyword>
<keyword evidence="6" id="KW-0009">Actin-binding</keyword>
<dbReference type="SUPFAM" id="SSF50156">
    <property type="entry name" value="PDZ domain-like"/>
    <property type="match status" value="1"/>
</dbReference>
<comment type="similarity">
    <text evidence="2">Belongs to the shroom family.</text>
</comment>
<evidence type="ECO:0000259" key="8">
    <source>
        <dbReference type="PROSITE" id="PS50106"/>
    </source>
</evidence>
<evidence type="ECO:0000313" key="9">
    <source>
        <dbReference type="EMBL" id="KAF5905144.1"/>
    </source>
</evidence>
<dbReference type="Pfam" id="PF00595">
    <property type="entry name" value="PDZ"/>
    <property type="match status" value="1"/>
</dbReference>
<keyword evidence="10" id="KW-1185">Reference proteome</keyword>
<evidence type="ECO:0000256" key="5">
    <source>
        <dbReference type="ARBA" id="ARBA00022553"/>
    </source>
</evidence>
<keyword evidence="5" id="KW-0597">Phosphoprotein</keyword>
<dbReference type="FunFam" id="2.30.42.10:FF:000100">
    <property type="entry name" value="Shroom family member 2"/>
    <property type="match status" value="1"/>
</dbReference>
<evidence type="ECO:0000256" key="3">
    <source>
        <dbReference type="ARBA" id="ARBA00022473"/>
    </source>
</evidence>
<keyword evidence="7" id="KW-0206">Cytoskeleton</keyword>
<evidence type="ECO:0000256" key="6">
    <source>
        <dbReference type="ARBA" id="ARBA00023203"/>
    </source>
</evidence>
<dbReference type="OrthoDB" id="10063560at2759"/>
<dbReference type="EMBL" id="QNUK01000048">
    <property type="protein sequence ID" value="KAF5905144.1"/>
    <property type="molecule type" value="Genomic_DNA"/>
</dbReference>
<evidence type="ECO:0000256" key="1">
    <source>
        <dbReference type="ARBA" id="ARBA00004245"/>
    </source>
</evidence>
<organism evidence="9 10">
    <name type="scientific">Clarias magur</name>
    <name type="common">Asian catfish</name>
    <name type="synonym">Macropteronotus magur</name>
    <dbReference type="NCBI Taxonomy" id="1594786"/>
    <lineage>
        <taxon>Eukaryota</taxon>
        <taxon>Metazoa</taxon>
        <taxon>Chordata</taxon>
        <taxon>Craniata</taxon>
        <taxon>Vertebrata</taxon>
        <taxon>Euteleostomi</taxon>
        <taxon>Actinopterygii</taxon>
        <taxon>Neopterygii</taxon>
        <taxon>Teleostei</taxon>
        <taxon>Ostariophysi</taxon>
        <taxon>Siluriformes</taxon>
        <taxon>Clariidae</taxon>
        <taxon>Clarias</taxon>
    </lineage>
</organism>
<dbReference type="Proteomes" id="UP000727407">
    <property type="component" value="Unassembled WGS sequence"/>
</dbReference>
<comment type="caution">
    <text evidence="9">The sequence shown here is derived from an EMBL/GenBank/DDBJ whole genome shotgun (WGS) entry which is preliminary data.</text>
</comment>
<dbReference type="PROSITE" id="PS50106">
    <property type="entry name" value="PDZ"/>
    <property type="match status" value="1"/>
</dbReference>
<evidence type="ECO:0000313" key="10">
    <source>
        <dbReference type="Proteomes" id="UP000727407"/>
    </source>
</evidence>
<dbReference type="SMART" id="SM00228">
    <property type="entry name" value="PDZ"/>
    <property type="match status" value="1"/>
</dbReference>
<feature type="domain" description="PDZ" evidence="8">
    <location>
        <begin position="44"/>
        <end position="125"/>
    </location>
</feature>
<dbReference type="GO" id="GO:0005912">
    <property type="term" value="C:adherens junction"/>
    <property type="evidence" value="ECO:0007669"/>
    <property type="project" value="TreeGrafter"/>
</dbReference>
<dbReference type="GO" id="GO:0007015">
    <property type="term" value="P:actin filament organization"/>
    <property type="evidence" value="ECO:0007669"/>
    <property type="project" value="TreeGrafter"/>
</dbReference>
<dbReference type="InterPro" id="IPR001478">
    <property type="entry name" value="PDZ"/>
</dbReference>
<evidence type="ECO:0000256" key="4">
    <source>
        <dbReference type="ARBA" id="ARBA00022490"/>
    </source>
</evidence>
<dbReference type="PANTHER" id="PTHR15012:SF8">
    <property type="entry name" value="PROTEIN SHROOM2"/>
    <property type="match status" value="1"/>
</dbReference>
<dbReference type="InterPro" id="IPR036034">
    <property type="entry name" value="PDZ_sf"/>
</dbReference>
<keyword evidence="3" id="KW-0217">Developmental protein</keyword>
<sequence length="144" mass="15814">MDVVSACPLLEFPSEEPRSTTLKDMDTWRSMERHAGPVEENSVLVDVVLTGGAPWGFTLRGGLEYQEPLIITKVEEGSRAALGQLQVGDEIVSINAVPLSGYRQEAICLVKSSFKTLALGLKRNLPRPKSAPYPTHRLLMLPNN</sequence>
<dbReference type="GO" id="GO:0030864">
    <property type="term" value="C:cortical actin cytoskeleton"/>
    <property type="evidence" value="ECO:0007669"/>
    <property type="project" value="TreeGrafter"/>
</dbReference>
<gene>
    <name evidence="9" type="ORF">DAT39_005134</name>
</gene>
<protein>
    <submittedName>
        <fullName evidence="9">Protein Shroom2-like isoform X1</fullName>
    </submittedName>
</protein>
<accession>A0A8J4X7Y4</accession>
<evidence type="ECO:0000256" key="7">
    <source>
        <dbReference type="ARBA" id="ARBA00023212"/>
    </source>
</evidence>
<name>A0A8J4X7Y4_CLAMG</name>
<dbReference type="GO" id="GO:0051015">
    <property type="term" value="F:actin filament binding"/>
    <property type="evidence" value="ECO:0007669"/>
    <property type="project" value="InterPro"/>
</dbReference>
<comment type="subcellular location">
    <subcellularLocation>
        <location evidence="1">Cytoplasm</location>
        <location evidence="1">Cytoskeleton</location>
    </subcellularLocation>
</comment>
<dbReference type="GO" id="GO:0043296">
    <property type="term" value="C:apical junction complex"/>
    <property type="evidence" value="ECO:0007669"/>
    <property type="project" value="TreeGrafter"/>
</dbReference>
<dbReference type="CDD" id="cd06750">
    <property type="entry name" value="PDZ_shroom2_3_4-like"/>
    <property type="match status" value="1"/>
</dbReference>
<dbReference type="PANTHER" id="PTHR15012">
    <property type="entry name" value="APICAL PROTEIN/SHROOM-RELATED"/>
    <property type="match status" value="1"/>
</dbReference>
<dbReference type="Gene3D" id="2.30.42.10">
    <property type="match status" value="1"/>
</dbReference>
<dbReference type="InterPro" id="IPR027685">
    <property type="entry name" value="Shroom_fam"/>
</dbReference>
<proteinExistence type="inferred from homology"/>
<evidence type="ECO:0000256" key="2">
    <source>
        <dbReference type="ARBA" id="ARBA00006469"/>
    </source>
</evidence>